<dbReference type="Pfam" id="PF12138">
    <property type="entry name" value="Spherulin4"/>
    <property type="match status" value="1"/>
</dbReference>
<proteinExistence type="predicted"/>
<dbReference type="PANTHER" id="PTHR35040">
    <property type="match status" value="1"/>
</dbReference>
<dbReference type="EMBL" id="BQKY01000007">
    <property type="protein sequence ID" value="GJN90482.1"/>
    <property type="molecule type" value="Genomic_DNA"/>
</dbReference>
<gene>
    <name evidence="3" type="ORF">Rhopal_003493-T1</name>
</gene>
<feature type="chain" id="PRO_5043360670" description="Spherulin 4-like cell surface protein" evidence="2">
    <location>
        <begin position="18"/>
        <end position="334"/>
    </location>
</feature>
<dbReference type="Proteomes" id="UP001342314">
    <property type="component" value="Unassembled WGS sequence"/>
</dbReference>
<dbReference type="PANTHER" id="PTHR35040:SF9">
    <property type="entry name" value="4-LIKE CELL SURFACE PROTEIN, PUTATIVE (AFU_ORTHOLOGUE AFUA_4G14080)-RELATED"/>
    <property type="match status" value="1"/>
</dbReference>
<keyword evidence="2" id="KW-0732">Signal</keyword>
<accession>A0AAV5GLW8</accession>
<protein>
    <recommendedName>
        <fullName evidence="5">Spherulin 4-like cell surface protein</fullName>
    </recommendedName>
</protein>
<comment type="caution">
    <text evidence="3">The sequence shown here is derived from an EMBL/GenBank/DDBJ whole genome shotgun (WGS) entry which is preliminary data.</text>
</comment>
<evidence type="ECO:0000313" key="3">
    <source>
        <dbReference type="EMBL" id="GJN90482.1"/>
    </source>
</evidence>
<evidence type="ECO:0000256" key="2">
    <source>
        <dbReference type="SAM" id="SignalP"/>
    </source>
</evidence>
<feature type="region of interest" description="Disordered" evidence="1">
    <location>
        <begin position="269"/>
        <end position="289"/>
    </location>
</feature>
<organism evidence="3 4">
    <name type="scientific">Rhodotorula paludigena</name>
    <dbReference type="NCBI Taxonomy" id="86838"/>
    <lineage>
        <taxon>Eukaryota</taxon>
        <taxon>Fungi</taxon>
        <taxon>Dikarya</taxon>
        <taxon>Basidiomycota</taxon>
        <taxon>Pucciniomycotina</taxon>
        <taxon>Microbotryomycetes</taxon>
        <taxon>Sporidiobolales</taxon>
        <taxon>Sporidiobolaceae</taxon>
        <taxon>Rhodotorula</taxon>
    </lineage>
</organism>
<dbReference type="InterPro" id="IPR021986">
    <property type="entry name" value="Spherulin4"/>
</dbReference>
<feature type="region of interest" description="Disordered" evidence="1">
    <location>
        <begin position="314"/>
        <end position="334"/>
    </location>
</feature>
<reference evidence="3 4" key="1">
    <citation type="submission" date="2021-12" db="EMBL/GenBank/DDBJ databases">
        <title>High titer production of polyol ester of fatty acids by Rhodotorula paludigena BS15 towards product separation-free biomass refinery.</title>
        <authorList>
            <person name="Mano J."/>
            <person name="Ono H."/>
            <person name="Tanaka T."/>
            <person name="Naito K."/>
            <person name="Sushida H."/>
            <person name="Ike M."/>
            <person name="Tokuyasu K."/>
            <person name="Kitaoka M."/>
        </authorList>
    </citation>
    <scope>NUCLEOTIDE SEQUENCE [LARGE SCALE GENOMIC DNA]</scope>
    <source>
        <strain evidence="3 4">BS15</strain>
    </source>
</reference>
<name>A0AAV5GLW8_9BASI</name>
<keyword evidence="4" id="KW-1185">Reference proteome</keyword>
<sequence>MLARSLLLAAVATAASATKILLPLYEYSEACWPELQEAASQNPSLEFILIFNPNSGPVTDPEDPSLYCVPKLRALLPGSTFVGYVRTGYGKRTPSDGLAEIEEYRSWKDIKVDDSGKTAALDGIFFDEVLDEDSDKNHKLYQGYADAARSAFGEKGQSTIVMNPGLKVDEAFYAMADIVVPYETYFKDYHYPSSLPESSVLSSSAIMIHDFPTGSAGTAQLPETVSQIVPAAAAIFLTDVSIDKEDVYQRFGDNWLSFTKLVAQYNGNSSSKSTAAEPSQSRTADSNGSASASAMSALVTGTQAKATVLSAVADQPMETSSGAGRLRPGRFFRR</sequence>
<dbReference type="AlphaFoldDB" id="A0AAV5GLW8"/>
<feature type="compositionally biased region" description="Polar residues" evidence="1">
    <location>
        <begin position="269"/>
        <end position="283"/>
    </location>
</feature>
<evidence type="ECO:0000313" key="4">
    <source>
        <dbReference type="Proteomes" id="UP001342314"/>
    </source>
</evidence>
<evidence type="ECO:0008006" key="5">
    <source>
        <dbReference type="Google" id="ProtNLM"/>
    </source>
</evidence>
<feature type="signal peptide" evidence="2">
    <location>
        <begin position="1"/>
        <end position="17"/>
    </location>
</feature>
<evidence type="ECO:0000256" key="1">
    <source>
        <dbReference type="SAM" id="MobiDB-lite"/>
    </source>
</evidence>